<feature type="domain" description="Flagellar basal-body/hook protein C-terminal" evidence="9">
    <location>
        <begin position="423"/>
        <end position="462"/>
    </location>
</feature>
<evidence type="ECO:0000259" key="10">
    <source>
        <dbReference type="Pfam" id="PF22638"/>
    </source>
</evidence>
<keyword evidence="5 7" id="KW-0964">Secreted</keyword>
<dbReference type="PANTHER" id="PTHR30033">
    <property type="entry name" value="FLAGELLAR HOOK-ASSOCIATED PROTEIN 1"/>
    <property type="match status" value="1"/>
</dbReference>
<dbReference type="InterPro" id="IPR002371">
    <property type="entry name" value="FlgK"/>
</dbReference>
<dbReference type="Pfam" id="PF00460">
    <property type="entry name" value="Flg_bb_rod"/>
    <property type="match status" value="1"/>
</dbReference>
<dbReference type="GO" id="GO:0009424">
    <property type="term" value="C:bacterial-type flagellum hook"/>
    <property type="evidence" value="ECO:0007669"/>
    <property type="project" value="UniProtKB-UniRule"/>
</dbReference>
<name>A0A445MT56_9BACT</name>
<accession>A0A445MT56</accession>
<protein>
    <recommendedName>
        <fullName evidence="4 7">Flagellar hook-associated protein 1</fullName>
        <shortName evidence="7">HAP1</shortName>
    </recommendedName>
</protein>
<evidence type="ECO:0000256" key="3">
    <source>
        <dbReference type="ARBA" id="ARBA00009677"/>
    </source>
</evidence>
<dbReference type="InterPro" id="IPR053927">
    <property type="entry name" value="FlgK_helical"/>
</dbReference>
<dbReference type="PANTHER" id="PTHR30033:SF1">
    <property type="entry name" value="FLAGELLAR HOOK-ASSOCIATED PROTEIN 1"/>
    <property type="match status" value="1"/>
</dbReference>
<dbReference type="PRINTS" id="PR01005">
    <property type="entry name" value="FLGHOOKAP1"/>
</dbReference>
<dbReference type="InterPro" id="IPR001444">
    <property type="entry name" value="Flag_bb_rod_N"/>
</dbReference>
<evidence type="ECO:0000256" key="7">
    <source>
        <dbReference type="RuleBase" id="RU362065"/>
    </source>
</evidence>
<evidence type="ECO:0000256" key="1">
    <source>
        <dbReference type="ARBA" id="ARBA00004365"/>
    </source>
</evidence>
<dbReference type="InterPro" id="IPR010930">
    <property type="entry name" value="Flg_bb/hook_C_dom"/>
</dbReference>
<dbReference type="GO" id="GO:0044780">
    <property type="term" value="P:bacterial-type flagellum assembly"/>
    <property type="evidence" value="ECO:0007669"/>
    <property type="project" value="InterPro"/>
</dbReference>
<dbReference type="Pfam" id="PF06429">
    <property type="entry name" value="Flg_bbr_C"/>
    <property type="match status" value="1"/>
</dbReference>
<feature type="domain" description="Flagellar hook-associated protein FlgK helical" evidence="10">
    <location>
        <begin position="94"/>
        <end position="331"/>
    </location>
</feature>
<dbReference type="Pfam" id="PF22638">
    <property type="entry name" value="FlgK_D1"/>
    <property type="match status" value="1"/>
</dbReference>
<keyword evidence="11" id="KW-0969">Cilium</keyword>
<comment type="similarity">
    <text evidence="3 7">Belongs to the flagella basal body rod proteins family.</text>
</comment>
<keyword evidence="11" id="KW-0282">Flagellum</keyword>
<evidence type="ECO:0000259" key="9">
    <source>
        <dbReference type="Pfam" id="PF06429"/>
    </source>
</evidence>
<reference evidence="11" key="1">
    <citation type="submission" date="2018-01" db="EMBL/GenBank/DDBJ databases">
        <authorList>
            <person name="Regsiter A."/>
            <person name="William W."/>
        </authorList>
    </citation>
    <scope>NUCLEOTIDE SEQUENCE</scope>
    <source>
        <strain evidence="11">TRIP AH-1</strain>
    </source>
</reference>
<dbReference type="EMBL" id="OJIN01000054">
    <property type="protein sequence ID" value="SPD72667.1"/>
    <property type="molecule type" value="Genomic_DNA"/>
</dbReference>
<feature type="domain" description="Flagellar basal body rod protein N-terminal" evidence="8">
    <location>
        <begin position="14"/>
        <end position="36"/>
    </location>
</feature>
<dbReference type="Gene3D" id="1.20.1330.10">
    <property type="entry name" value="f41 fragment of flagellin, N-terminal domain"/>
    <property type="match status" value="1"/>
</dbReference>
<dbReference type="AlphaFoldDB" id="A0A445MT56"/>
<dbReference type="NCBIfam" id="TIGR02492">
    <property type="entry name" value="flgK_ends"/>
    <property type="match status" value="1"/>
</dbReference>
<dbReference type="SUPFAM" id="SSF64518">
    <property type="entry name" value="Phase 1 flagellin"/>
    <property type="match status" value="1"/>
</dbReference>
<keyword evidence="6 7" id="KW-0975">Bacterial flagellum</keyword>
<evidence type="ECO:0000256" key="4">
    <source>
        <dbReference type="ARBA" id="ARBA00016244"/>
    </source>
</evidence>
<evidence type="ECO:0000313" key="11">
    <source>
        <dbReference type="EMBL" id="SPD72667.1"/>
    </source>
</evidence>
<gene>
    <name evidence="7" type="primary">flgK</name>
    <name evidence="11" type="ORF">PITCH_A1470016</name>
</gene>
<evidence type="ECO:0000256" key="2">
    <source>
        <dbReference type="ARBA" id="ARBA00004613"/>
    </source>
</evidence>
<comment type="subcellular location">
    <subcellularLocation>
        <location evidence="1 7">Bacterial flagellum</location>
    </subcellularLocation>
    <subcellularLocation>
        <location evidence="2 7">Secreted</location>
    </subcellularLocation>
</comment>
<evidence type="ECO:0000256" key="5">
    <source>
        <dbReference type="ARBA" id="ARBA00022525"/>
    </source>
</evidence>
<organism evidence="11">
    <name type="scientific">uncultured Desulfobacterium sp</name>
    <dbReference type="NCBI Taxonomy" id="201089"/>
    <lineage>
        <taxon>Bacteria</taxon>
        <taxon>Pseudomonadati</taxon>
        <taxon>Thermodesulfobacteriota</taxon>
        <taxon>Desulfobacteria</taxon>
        <taxon>Desulfobacterales</taxon>
        <taxon>Desulfobacteriaceae</taxon>
        <taxon>Desulfobacterium</taxon>
        <taxon>environmental samples</taxon>
    </lineage>
</organism>
<dbReference type="GO" id="GO:0005576">
    <property type="term" value="C:extracellular region"/>
    <property type="evidence" value="ECO:0007669"/>
    <property type="project" value="UniProtKB-SubCell"/>
</dbReference>
<keyword evidence="11" id="KW-0966">Cell projection</keyword>
<dbReference type="GO" id="GO:0005198">
    <property type="term" value="F:structural molecule activity"/>
    <property type="evidence" value="ECO:0007669"/>
    <property type="project" value="UniProtKB-UniRule"/>
</dbReference>
<evidence type="ECO:0000259" key="8">
    <source>
        <dbReference type="Pfam" id="PF00460"/>
    </source>
</evidence>
<evidence type="ECO:0000256" key="6">
    <source>
        <dbReference type="ARBA" id="ARBA00023143"/>
    </source>
</evidence>
<proteinExistence type="inferred from homology"/>
<sequence length="463" mass="50433">MGINATLNIGRDSLLTHQKAMEVSGHNIANVNTPGYSRQRLEIIEKDPIDCAGGQIGTGVTGAEIIRIYDRFLTDQINNSAQDLGRWEAQRDSLERIEIAFDEVSGFGINNAMSEFWNAWQGVANEPMSKGARQLLLEKAEIMVNTFNSVYSDLGEIQNDIDLNISQAIDDINIYASQIEELNDKITLIESSGLNANDYRDERDQVMKELSGLIDFTFSEEKSGAITITLGDGNDLVDSNGANELVANDTDGDGFYDVAWSSAPAVSINTGITGGKLMGWLEVRDTIIPDYLTYLENIVGDDNTPGSLIYEVNDLHDEGYGLDNSTGNDFFSGSLGGGDFAVNITNTDQVAAGQSTASGDNSNAIAIAKLQTSTFSIAGSLTTYDDYYNSIVADIGIKVSNANTRYEHEKSMSEQLDNYRESISGVSLDEEMVNLLKYQHAYNAAAKLITVVDELMEALINMV</sequence>